<keyword evidence="3" id="KW-1185">Reference proteome</keyword>
<dbReference type="KEGG" id="ccp:CHC_T00007009001"/>
<dbReference type="GeneID" id="17318149"/>
<evidence type="ECO:0000313" key="2">
    <source>
        <dbReference type="EMBL" id="CDF40139.1"/>
    </source>
</evidence>
<accession>R7QPV0</accession>
<dbReference type="EMBL" id="HG002126">
    <property type="protein sequence ID" value="CDF40139.1"/>
    <property type="molecule type" value="Genomic_DNA"/>
</dbReference>
<feature type="region of interest" description="Disordered" evidence="1">
    <location>
        <begin position="15"/>
        <end position="35"/>
    </location>
</feature>
<dbReference type="RefSeq" id="XP_005710433.1">
    <property type="nucleotide sequence ID" value="XM_005710376.1"/>
</dbReference>
<proteinExistence type="predicted"/>
<dbReference type="Proteomes" id="UP000012073">
    <property type="component" value="Unassembled WGS sequence"/>
</dbReference>
<name>R7QPV0_CHOCR</name>
<dbReference type="AlphaFoldDB" id="R7QPV0"/>
<protein>
    <submittedName>
        <fullName evidence="2">Uncharacterized protein</fullName>
    </submittedName>
</protein>
<dbReference type="Gramene" id="CDF40139">
    <property type="protein sequence ID" value="CDF40139"/>
    <property type="gene ID" value="CHC_T00007009001"/>
</dbReference>
<reference evidence="3" key="1">
    <citation type="journal article" date="2013" name="Proc. Natl. Acad. Sci. U.S.A.">
        <title>Genome structure and metabolic features in the red seaweed Chondrus crispus shed light on evolution of the Archaeplastida.</title>
        <authorList>
            <person name="Collen J."/>
            <person name="Porcel B."/>
            <person name="Carre W."/>
            <person name="Ball S.G."/>
            <person name="Chaparro C."/>
            <person name="Tonon T."/>
            <person name="Barbeyron T."/>
            <person name="Michel G."/>
            <person name="Noel B."/>
            <person name="Valentin K."/>
            <person name="Elias M."/>
            <person name="Artiguenave F."/>
            <person name="Arun A."/>
            <person name="Aury J.M."/>
            <person name="Barbosa-Neto J.F."/>
            <person name="Bothwell J.H."/>
            <person name="Bouget F.Y."/>
            <person name="Brillet L."/>
            <person name="Cabello-Hurtado F."/>
            <person name="Capella-Gutierrez S."/>
            <person name="Charrier B."/>
            <person name="Cladiere L."/>
            <person name="Cock J.M."/>
            <person name="Coelho S.M."/>
            <person name="Colleoni C."/>
            <person name="Czjzek M."/>
            <person name="Da Silva C."/>
            <person name="Delage L."/>
            <person name="Denoeud F."/>
            <person name="Deschamps P."/>
            <person name="Dittami S.M."/>
            <person name="Gabaldon T."/>
            <person name="Gachon C.M."/>
            <person name="Groisillier A."/>
            <person name="Herve C."/>
            <person name="Jabbari K."/>
            <person name="Katinka M."/>
            <person name="Kloareg B."/>
            <person name="Kowalczyk N."/>
            <person name="Labadie K."/>
            <person name="Leblanc C."/>
            <person name="Lopez P.J."/>
            <person name="McLachlan D.H."/>
            <person name="Meslet-Cladiere L."/>
            <person name="Moustafa A."/>
            <person name="Nehr Z."/>
            <person name="Nyvall Collen P."/>
            <person name="Panaud O."/>
            <person name="Partensky F."/>
            <person name="Poulain J."/>
            <person name="Rensing S.A."/>
            <person name="Rousvoal S."/>
            <person name="Samson G."/>
            <person name="Symeonidi A."/>
            <person name="Weissenbach J."/>
            <person name="Zambounis A."/>
            <person name="Wincker P."/>
            <person name="Boyen C."/>
        </authorList>
    </citation>
    <scope>NUCLEOTIDE SEQUENCE [LARGE SCALE GENOMIC DNA]</scope>
    <source>
        <strain evidence="3">cv. Stackhouse</strain>
    </source>
</reference>
<organism evidence="2 3">
    <name type="scientific">Chondrus crispus</name>
    <name type="common">Carrageen Irish moss</name>
    <name type="synonym">Polymorpha crispa</name>
    <dbReference type="NCBI Taxonomy" id="2769"/>
    <lineage>
        <taxon>Eukaryota</taxon>
        <taxon>Rhodophyta</taxon>
        <taxon>Florideophyceae</taxon>
        <taxon>Rhodymeniophycidae</taxon>
        <taxon>Gigartinales</taxon>
        <taxon>Gigartinaceae</taxon>
        <taxon>Chondrus</taxon>
    </lineage>
</organism>
<gene>
    <name evidence="2" type="ORF">CHC_T00007009001</name>
</gene>
<evidence type="ECO:0000256" key="1">
    <source>
        <dbReference type="SAM" id="MobiDB-lite"/>
    </source>
</evidence>
<evidence type="ECO:0000313" key="3">
    <source>
        <dbReference type="Proteomes" id="UP000012073"/>
    </source>
</evidence>
<sequence>MLGFRFVWELYVNRGAEPSPSQPSRPSPSSSLTKALHPRCVPSTKATHVRTSLHLHHSIRCLTAGLHLNQLAVAEANTATGTLKRRNATASRSKRQKCITCAGAKEENAVATIARKVRRHGGL</sequence>